<evidence type="ECO:0000256" key="2">
    <source>
        <dbReference type="SAM" id="Phobius"/>
    </source>
</evidence>
<organism evidence="3 4">
    <name type="scientific">Porphyromonas canoris</name>
    <dbReference type="NCBI Taxonomy" id="36875"/>
    <lineage>
        <taxon>Bacteria</taxon>
        <taxon>Pseudomonadati</taxon>
        <taxon>Bacteroidota</taxon>
        <taxon>Bacteroidia</taxon>
        <taxon>Bacteroidales</taxon>
        <taxon>Porphyromonadaceae</taxon>
        <taxon>Porphyromonas</taxon>
    </lineage>
</organism>
<evidence type="ECO:0000313" key="3">
    <source>
        <dbReference type="EMBL" id="KGN92601.1"/>
    </source>
</evidence>
<feature type="transmembrane region" description="Helical" evidence="2">
    <location>
        <begin position="6"/>
        <end position="26"/>
    </location>
</feature>
<feature type="coiled-coil region" evidence="1">
    <location>
        <begin position="29"/>
        <end position="167"/>
    </location>
</feature>
<reference evidence="3 4" key="1">
    <citation type="submission" date="2014-08" db="EMBL/GenBank/DDBJ databases">
        <title>Porphyromonas canoris strain:OH2762 Genome sequencing.</title>
        <authorList>
            <person name="Wallis C."/>
            <person name="Deusch O."/>
            <person name="O'Flynn C."/>
            <person name="Davis I."/>
            <person name="Jospin G."/>
            <person name="Darling A.E."/>
            <person name="Coil D.A."/>
            <person name="Alexiev A."/>
            <person name="Horsfall A."/>
            <person name="Kirkwood N."/>
            <person name="Harris S."/>
            <person name="Eisen J.A."/>
        </authorList>
    </citation>
    <scope>NUCLEOTIDE SEQUENCE [LARGE SCALE GENOMIC DNA]</scope>
    <source>
        <strain evidence="4">COT-108 OH2762</strain>
    </source>
</reference>
<dbReference type="Proteomes" id="UP000030101">
    <property type="component" value="Unassembled WGS sequence"/>
</dbReference>
<keyword evidence="2" id="KW-0472">Membrane</keyword>
<dbReference type="Gene3D" id="1.20.5.1700">
    <property type="match status" value="1"/>
</dbReference>
<keyword evidence="2" id="KW-1133">Transmembrane helix</keyword>
<protein>
    <recommendedName>
        <fullName evidence="5">Cell division protein ZapB</fullName>
    </recommendedName>
</protein>
<keyword evidence="2" id="KW-0812">Transmembrane</keyword>
<proteinExistence type="predicted"/>
<keyword evidence="1" id="KW-0175">Coiled coil</keyword>
<gene>
    <name evidence="3" type="ORF">HQ43_05025</name>
</gene>
<evidence type="ECO:0000313" key="4">
    <source>
        <dbReference type="Proteomes" id="UP000030101"/>
    </source>
</evidence>
<accession>A0ABR4XL74</accession>
<keyword evidence="4" id="KW-1185">Reference proteome</keyword>
<evidence type="ECO:0008006" key="5">
    <source>
        <dbReference type="Google" id="ProtNLM"/>
    </source>
</evidence>
<dbReference type="EMBL" id="JQZV01000009">
    <property type="protein sequence ID" value="KGN92601.1"/>
    <property type="molecule type" value="Genomic_DNA"/>
</dbReference>
<dbReference type="RefSeq" id="WP_036790444.1">
    <property type="nucleotide sequence ID" value="NZ_JQZV01000009.1"/>
</dbReference>
<name>A0ABR4XL74_9PORP</name>
<comment type="caution">
    <text evidence="3">The sequence shown here is derived from an EMBL/GenBank/DDBJ whole genome shotgun (WGS) entry which is preliminary data.</text>
</comment>
<sequence>MQKKALVYTIVVVAAIALGVAGFILLRQNNELKEFKEQMILDRQLLEEEFNDLSMQYEGYKFTVSNDSLLKKLEGEQAKVQRLMEELKTVKSNNAKRIGELKKELETLRKIMRHYVQQIDSLNKANTELKEENTRVRQQISQVTTTAQRLQAEKTALNEQVQRASKLSVSYIAVSLLDKKGKETKKIKKAAQIRVVANIDRNVTAEVGEKTIYVRILKPDGEILTLHDGTFAYENGMLEYSMKRTIEYDGEPVQVTLFWDISEYLLEGNYRADIFSDGHLIGKKAFRIE</sequence>
<evidence type="ECO:0000256" key="1">
    <source>
        <dbReference type="SAM" id="Coils"/>
    </source>
</evidence>